<dbReference type="Proteomes" id="UP001176941">
    <property type="component" value="Chromosome 20"/>
</dbReference>
<evidence type="ECO:0000256" key="1">
    <source>
        <dbReference type="SAM" id="MobiDB-lite"/>
    </source>
</evidence>
<sequence length="218" mass="22974">MNGSRGTDSQSKADLLSGPGPGSPRGTPRRGQTLPFCLCPSPGSTGPAAQTSSPALALSRSAPSFPPRVWPPGDSVASVLHRGTRATASTQASEREPVPTGFSNELLPLPGWPCELPGIESSCFRNQDRRGQERCQRNPKGLTAAEPSSTLGQPVLPAFEAITGFTVRLFRDPLSKSEDCLGQDGMCSDFVAWFTEAGLASQTRSWGSVTWCGLDVKG</sequence>
<accession>A0ABN8YLQ3</accession>
<gene>
    <name evidence="2" type="ORF">MRATA1EN1_LOCUS11290</name>
</gene>
<feature type="compositionally biased region" description="Polar residues" evidence="1">
    <location>
        <begin position="42"/>
        <end position="51"/>
    </location>
</feature>
<feature type="compositionally biased region" description="Low complexity" evidence="1">
    <location>
        <begin position="52"/>
        <end position="63"/>
    </location>
</feature>
<feature type="compositionally biased region" description="Polar residues" evidence="1">
    <location>
        <begin position="1"/>
        <end position="12"/>
    </location>
</feature>
<evidence type="ECO:0000313" key="2">
    <source>
        <dbReference type="EMBL" id="CAI9162328.1"/>
    </source>
</evidence>
<reference evidence="2" key="1">
    <citation type="submission" date="2023-04" db="EMBL/GenBank/DDBJ databases">
        <authorList>
            <consortium name="ELIXIR-Norway"/>
        </authorList>
    </citation>
    <scope>NUCLEOTIDE SEQUENCE [LARGE SCALE GENOMIC DNA]</scope>
</reference>
<proteinExistence type="predicted"/>
<name>A0ABN8YLQ3_RANTA</name>
<organism evidence="2 3">
    <name type="scientific">Rangifer tarandus platyrhynchus</name>
    <name type="common">Svalbard reindeer</name>
    <dbReference type="NCBI Taxonomy" id="3082113"/>
    <lineage>
        <taxon>Eukaryota</taxon>
        <taxon>Metazoa</taxon>
        <taxon>Chordata</taxon>
        <taxon>Craniata</taxon>
        <taxon>Vertebrata</taxon>
        <taxon>Euteleostomi</taxon>
        <taxon>Mammalia</taxon>
        <taxon>Eutheria</taxon>
        <taxon>Laurasiatheria</taxon>
        <taxon>Artiodactyla</taxon>
        <taxon>Ruminantia</taxon>
        <taxon>Pecora</taxon>
        <taxon>Cervidae</taxon>
        <taxon>Odocoileinae</taxon>
        <taxon>Rangifer</taxon>
    </lineage>
</organism>
<feature type="region of interest" description="Disordered" evidence="1">
    <location>
        <begin position="83"/>
        <end position="104"/>
    </location>
</feature>
<dbReference type="EMBL" id="OX459956">
    <property type="protein sequence ID" value="CAI9162328.1"/>
    <property type="molecule type" value="Genomic_DNA"/>
</dbReference>
<evidence type="ECO:0000313" key="3">
    <source>
        <dbReference type="Proteomes" id="UP001176941"/>
    </source>
</evidence>
<keyword evidence="3" id="KW-1185">Reference proteome</keyword>
<feature type="region of interest" description="Disordered" evidence="1">
    <location>
        <begin position="1"/>
        <end position="70"/>
    </location>
</feature>
<protein>
    <submittedName>
        <fullName evidence="2">Uncharacterized protein</fullName>
    </submittedName>
</protein>